<comment type="subcellular location">
    <subcellularLocation>
        <location evidence="3 16">Cytoplasm</location>
    </subcellularLocation>
</comment>
<accession>A0A3A1YXR5</accession>
<feature type="binding site" evidence="16">
    <location>
        <begin position="6"/>
        <end position="13"/>
    </location>
    <ligand>
        <name>ATP</name>
        <dbReference type="ChEBI" id="CHEBI:30616"/>
    </ligand>
</feature>
<comment type="subunit">
    <text evidence="5 16">Homodimer.</text>
</comment>
<keyword evidence="13 16" id="KW-0173">Coenzyme A biosynthesis</keyword>
<dbReference type="EMBL" id="NQYH01000001">
    <property type="protein sequence ID" value="RIY42345.1"/>
    <property type="molecule type" value="Genomic_DNA"/>
</dbReference>
<protein>
    <recommendedName>
        <fullName evidence="15 16">Type III pantothenate kinase</fullName>
        <ecNumber evidence="6 16">2.7.1.33</ecNumber>
    </recommendedName>
    <alternativeName>
        <fullName evidence="16">PanK-III</fullName>
    </alternativeName>
    <alternativeName>
        <fullName evidence="16">Pantothenic acid kinase</fullName>
    </alternativeName>
</protein>
<dbReference type="InterPro" id="IPR004619">
    <property type="entry name" value="Type_III_PanK"/>
</dbReference>
<dbReference type="Proteomes" id="UP000266206">
    <property type="component" value="Unassembled WGS sequence"/>
</dbReference>
<gene>
    <name evidence="16" type="primary">coaX</name>
    <name evidence="17" type="ORF">CJP73_02645</name>
</gene>
<feature type="binding site" evidence="16">
    <location>
        <position position="136"/>
    </location>
    <ligand>
        <name>ATP</name>
        <dbReference type="ChEBI" id="CHEBI:30616"/>
    </ligand>
</feature>
<comment type="catalytic activity">
    <reaction evidence="1 16">
        <text>(R)-pantothenate + ATP = (R)-4'-phosphopantothenate + ADP + H(+)</text>
        <dbReference type="Rhea" id="RHEA:16373"/>
        <dbReference type="ChEBI" id="CHEBI:10986"/>
        <dbReference type="ChEBI" id="CHEBI:15378"/>
        <dbReference type="ChEBI" id="CHEBI:29032"/>
        <dbReference type="ChEBI" id="CHEBI:30616"/>
        <dbReference type="ChEBI" id="CHEBI:456216"/>
        <dbReference type="EC" id="2.7.1.33"/>
    </reaction>
</comment>
<dbReference type="GO" id="GO:0015937">
    <property type="term" value="P:coenzyme A biosynthetic process"/>
    <property type="evidence" value="ECO:0007669"/>
    <property type="project" value="UniProtKB-UniRule"/>
</dbReference>
<evidence type="ECO:0000313" key="18">
    <source>
        <dbReference type="Proteomes" id="UP000266206"/>
    </source>
</evidence>
<feature type="binding site" evidence="16">
    <location>
        <begin position="101"/>
        <end position="104"/>
    </location>
    <ligand>
        <name>substrate</name>
    </ligand>
</feature>
<comment type="pathway">
    <text evidence="4 16">Cofactor biosynthesis; coenzyme A biosynthesis; CoA from (R)-pantothenate: step 1/5.</text>
</comment>
<dbReference type="InterPro" id="IPR043129">
    <property type="entry name" value="ATPase_NBD"/>
</dbReference>
<dbReference type="SUPFAM" id="SSF53067">
    <property type="entry name" value="Actin-like ATPase domain"/>
    <property type="match status" value="2"/>
</dbReference>
<comment type="caution">
    <text evidence="16">Lacks conserved residue(s) required for the propagation of feature annotation.</text>
</comment>
<dbReference type="UniPathway" id="UPA00241">
    <property type="reaction ID" value="UER00352"/>
</dbReference>
<keyword evidence="7 16" id="KW-0963">Cytoplasm</keyword>
<comment type="cofactor">
    <cofactor evidence="2">
        <name>K(+)</name>
        <dbReference type="ChEBI" id="CHEBI:29103"/>
    </cofactor>
</comment>
<keyword evidence="9 16" id="KW-0547">Nucleotide-binding</keyword>
<dbReference type="OrthoDB" id="9781305at2"/>
<evidence type="ECO:0000256" key="12">
    <source>
        <dbReference type="ARBA" id="ARBA00022958"/>
    </source>
</evidence>
<keyword evidence="11 16" id="KW-0067">ATP-binding</keyword>
<dbReference type="GO" id="GO:0004594">
    <property type="term" value="F:pantothenate kinase activity"/>
    <property type="evidence" value="ECO:0007669"/>
    <property type="project" value="UniProtKB-UniRule"/>
</dbReference>
<dbReference type="AlphaFoldDB" id="A0A3A1YXR5"/>
<dbReference type="Gene3D" id="3.30.420.40">
    <property type="match status" value="2"/>
</dbReference>
<evidence type="ECO:0000256" key="14">
    <source>
        <dbReference type="ARBA" id="ARBA00038036"/>
    </source>
</evidence>
<evidence type="ECO:0000256" key="6">
    <source>
        <dbReference type="ARBA" id="ARBA00012102"/>
    </source>
</evidence>
<sequence length="288" mass="30698">MIILIDAGNTRIKAGWVNPDTGERELTVVAFQHADLDQLAHWLGTLPLPPTSALGVNVAGPTVAAAIEKILSKHNCSTEWVTGEPQTLNVTNAYANPEQLGSDRWLALLGLAQRPHPQLEHAGTAPCPLILASFGTATTIDTLVVRKAGDETQADNLHYQFPGGLILPGPALMRTALAENTAHLPDANSNTTIYPTHTHQSITSGIAAAQAGAVLRQWLAAVEYYGLAPQVFAAGGGWPLVKEEVIRLLHFTQGRLDLPTTPIEWLPTPALDGLAALALQLQQSKNLN</sequence>
<comment type="caution">
    <text evidence="17">The sequence shown here is derived from an EMBL/GenBank/DDBJ whole genome shotgun (WGS) entry which is preliminary data.</text>
</comment>
<keyword evidence="8 16" id="KW-0808">Transferase</keyword>
<keyword evidence="12 16" id="KW-0630">Potassium</keyword>
<reference evidence="17 18" key="1">
    <citation type="submission" date="2017-08" db="EMBL/GenBank/DDBJ databases">
        <title>Pusillimonas indicus sp. nov., a member of the family Alcaligenaceae isolated from surface seawater.</title>
        <authorList>
            <person name="Li J."/>
        </authorList>
    </citation>
    <scope>NUCLEOTIDE SEQUENCE [LARGE SCALE GENOMIC DNA]</scope>
    <source>
        <strain evidence="17 18">L52-1-41</strain>
    </source>
</reference>
<evidence type="ECO:0000256" key="3">
    <source>
        <dbReference type="ARBA" id="ARBA00004496"/>
    </source>
</evidence>
<evidence type="ECO:0000256" key="4">
    <source>
        <dbReference type="ARBA" id="ARBA00005225"/>
    </source>
</evidence>
<dbReference type="CDD" id="cd24015">
    <property type="entry name" value="ASKHA_NBD_PanK-III"/>
    <property type="match status" value="1"/>
</dbReference>
<organism evidence="17 18">
    <name type="scientific">Neopusillimonas maritima</name>
    <dbReference type="NCBI Taxonomy" id="2026239"/>
    <lineage>
        <taxon>Bacteria</taxon>
        <taxon>Pseudomonadati</taxon>
        <taxon>Pseudomonadota</taxon>
        <taxon>Betaproteobacteria</taxon>
        <taxon>Burkholderiales</taxon>
        <taxon>Alcaligenaceae</taxon>
        <taxon>Neopusillimonas</taxon>
    </lineage>
</organism>
<dbReference type="GO" id="GO:0005524">
    <property type="term" value="F:ATP binding"/>
    <property type="evidence" value="ECO:0007669"/>
    <property type="project" value="UniProtKB-UniRule"/>
</dbReference>
<evidence type="ECO:0000313" key="17">
    <source>
        <dbReference type="EMBL" id="RIY42345.1"/>
    </source>
</evidence>
<keyword evidence="10 16" id="KW-0418">Kinase</keyword>
<evidence type="ECO:0000256" key="1">
    <source>
        <dbReference type="ARBA" id="ARBA00001206"/>
    </source>
</evidence>
<dbReference type="EC" id="2.7.1.33" evidence="6 16"/>
<comment type="similarity">
    <text evidence="14 16">Belongs to the type III pantothenate kinase family.</text>
</comment>
<evidence type="ECO:0000256" key="5">
    <source>
        <dbReference type="ARBA" id="ARBA00011738"/>
    </source>
</evidence>
<evidence type="ECO:0000256" key="15">
    <source>
        <dbReference type="ARBA" id="ARBA00040883"/>
    </source>
</evidence>
<dbReference type="RefSeq" id="WP_119515411.1">
    <property type="nucleotide sequence ID" value="NZ_NQYH01000001.1"/>
</dbReference>
<feature type="active site" description="Proton acceptor" evidence="16">
    <location>
        <position position="103"/>
    </location>
</feature>
<evidence type="ECO:0000256" key="10">
    <source>
        <dbReference type="ARBA" id="ARBA00022777"/>
    </source>
</evidence>
<evidence type="ECO:0000256" key="8">
    <source>
        <dbReference type="ARBA" id="ARBA00022679"/>
    </source>
</evidence>
<proteinExistence type="inferred from homology"/>
<evidence type="ECO:0000256" key="9">
    <source>
        <dbReference type="ARBA" id="ARBA00022741"/>
    </source>
</evidence>
<comment type="function">
    <text evidence="16">Catalyzes the phosphorylation of pantothenate (Pan), the first step in CoA biosynthesis.</text>
</comment>
<evidence type="ECO:0000256" key="11">
    <source>
        <dbReference type="ARBA" id="ARBA00022840"/>
    </source>
</evidence>
<evidence type="ECO:0000256" key="7">
    <source>
        <dbReference type="ARBA" id="ARBA00022490"/>
    </source>
</evidence>
<dbReference type="PANTHER" id="PTHR34265">
    <property type="entry name" value="TYPE III PANTOTHENATE KINASE"/>
    <property type="match status" value="1"/>
</dbReference>
<feature type="binding site" evidence="16">
    <location>
        <position position="198"/>
    </location>
    <ligand>
        <name>substrate</name>
    </ligand>
</feature>
<dbReference type="HAMAP" id="MF_01274">
    <property type="entry name" value="Pantothen_kinase_3"/>
    <property type="match status" value="1"/>
</dbReference>
<name>A0A3A1YXR5_9BURK</name>
<comment type="cofactor">
    <cofactor evidence="16">
        <name>NH4(+)</name>
        <dbReference type="ChEBI" id="CHEBI:28938"/>
    </cofactor>
    <cofactor evidence="16">
        <name>K(+)</name>
        <dbReference type="ChEBI" id="CHEBI:29103"/>
    </cofactor>
    <text evidence="16">A monovalent cation. Ammonium or potassium.</text>
</comment>
<evidence type="ECO:0000256" key="2">
    <source>
        <dbReference type="ARBA" id="ARBA00001958"/>
    </source>
</evidence>
<evidence type="ECO:0000256" key="13">
    <source>
        <dbReference type="ARBA" id="ARBA00022993"/>
    </source>
</evidence>
<feature type="binding site" evidence="16">
    <location>
        <position position="94"/>
    </location>
    <ligand>
        <name>substrate</name>
    </ligand>
</feature>
<dbReference type="Pfam" id="PF03309">
    <property type="entry name" value="Pan_kinase"/>
    <property type="match status" value="1"/>
</dbReference>
<dbReference type="PANTHER" id="PTHR34265:SF1">
    <property type="entry name" value="TYPE III PANTOTHENATE KINASE"/>
    <property type="match status" value="1"/>
</dbReference>
<dbReference type="GO" id="GO:0005737">
    <property type="term" value="C:cytoplasm"/>
    <property type="evidence" value="ECO:0007669"/>
    <property type="project" value="UniProtKB-SubCell"/>
</dbReference>
<evidence type="ECO:0000256" key="16">
    <source>
        <dbReference type="HAMAP-Rule" id="MF_01274"/>
    </source>
</evidence>